<keyword evidence="25" id="KW-0539">Nucleus</keyword>
<evidence type="ECO:0000256" key="29">
    <source>
        <dbReference type="ARBA" id="ARBA00041969"/>
    </source>
</evidence>
<evidence type="ECO:0000256" key="25">
    <source>
        <dbReference type="ARBA" id="ARBA00023242"/>
    </source>
</evidence>
<dbReference type="InterPro" id="IPR044912">
    <property type="entry name" value="Egfr_JX_dom"/>
</dbReference>
<dbReference type="InterPro" id="IPR006211">
    <property type="entry name" value="Furin-like_Cys-rich_dom"/>
</dbReference>
<keyword evidence="16 34" id="KW-1133">Transmembrane helix</keyword>
<dbReference type="GO" id="GO:0009925">
    <property type="term" value="C:basal plasma membrane"/>
    <property type="evidence" value="ECO:0007669"/>
    <property type="project" value="TreeGrafter"/>
</dbReference>
<dbReference type="GO" id="GO:0030182">
    <property type="term" value="P:neuron differentiation"/>
    <property type="evidence" value="ECO:0007669"/>
    <property type="project" value="TreeGrafter"/>
</dbReference>
<dbReference type="SUPFAM" id="SSF52058">
    <property type="entry name" value="L domain-like"/>
    <property type="match status" value="2"/>
</dbReference>
<keyword evidence="18 34" id="KW-0472">Membrane</keyword>
<evidence type="ECO:0000256" key="18">
    <source>
        <dbReference type="ARBA" id="ARBA00023136"/>
    </source>
</evidence>
<evidence type="ECO:0000256" key="34">
    <source>
        <dbReference type="SAM" id="Phobius"/>
    </source>
</evidence>
<dbReference type="PRINTS" id="PR00109">
    <property type="entry name" value="TYRKINASE"/>
</dbReference>
<dbReference type="GO" id="GO:0043235">
    <property type="term" value="C:receptor complex"/>
    <property type="evidence" value="ECO:0007669"/>
    <property type="project" value="TreeGrafter"/>
</dbReference>
<comment type="catalytic activity">
    <reaction evidence="31">
        <text>L-tyrosyl-[protein] + ATP = O-phospho-L-tyrosyl-[protein] + ADP + H(+)</text>
        <dbReference type="Rhea" id="RHEA:10596"/>
        <dbReference type="Rhea" id="RHEA-COMP:10136"/>
        <dbReference type="Rhea" id="RHEA-COMP:20101"/>
        <dbReference type="ChEBI" id="CHEBI:15378"/>
        <dbReference type="ChEBI" id="CHEBI:30616"/>
        <dbReference type="ChEBI" id="CHEBI:46858"/>
        <dbReference type="ChEBI" id="CHEBI:61978"/>
        <dbReference type="ChEBI" id="CHEBI:456216"/>
        <dbReference type="EC" id="2.7.10.1"/>
    </reaction>
</comment>
<dbReference type="SMART" id="SM00261">
    <property type="entry name" value="FU"/>
    <property type="match status" value="3"/>
</dbReference>
<dbReference type="PROSITE" id="PS00109">
    <property type="entry name" value="PROTEIN_KINASE_TYR"/>
    <property type="match status" value="1"/>
</dbReference>
<feature type="binding site" evidence="32">
    <location>
        <position position="914"/>
    </location>
    <ligand>
        <name>ATP</name>
        <dbReference type="ChEBI" id="CHEBI:30616"/>
    </ligand>
</feature>
<dbReference type="GO" id="GO:0008284">
    <property type="term" value="P:positive regulation of cell population proliferation"/>
    <property type="evidence" value="ECO:0007669"/>
    <property type="project" value="TreeGrafter"/>
</dbReference>
<evidence type="ECO:0000256" key="4">
    <source>
        <dbReference type="ARBA" id="ARBA00004556"/>
    </source>
</evidence>
<evidence type="ECO:0000256" key="11">
    <source>
        <dbReference type="ARBA" id="ARBA00022729"/>
    </source>
</evidence>
<dbReference type="FunFam" id="2.10.220.10:FF:000001">
    <property type="entry name" value="Receptor protein-tyrosine kinase"/>
    <property type="match status" value="1"/>
</dbReference>
<evidence type="ECO:0000256" key="27">
    <source>
        <dbReference type="ARBA" id="ARBA00037619"/>
    </source>
</evidence>
<dbReference type="InterPro" id="IPR036941">
    <property type="entry name" value="Rcpt_L-dom_sf"/>
</dbReference>
<evidence type="ECO:0000256" key="28">
    <source>
        <dbReference type="ARBA" id="ARBA00040669"/>
    </source>
</evidence>
<dbReference type="InterPro" id="IPR057856">
    <property type="entry name" value="VWC2L_C"/>
</dbReference>
<keyword evidence="14" id="KW-0418">Kinase</keyword>
<evidence type="ECO:0000256" key="23">
    <source>
        <dbReference type="ARBA" id="ARBA00023170"/>
    </source>
</evidence>
<evidence type="ECO:0000256" key="9">
    <source>
        <dbReference type="ARBA" id="ARBA00022679"/>
    </source>
</evidence>
<comment type="subcellular location">
    <subcellularLocation>
        <location evidence="2">Cell projection</location>
        <location evidence="2">Ruffle membrane</location>
        <topology evidence="2">Single-pass type I membrane protein</topology>
    </subcellularLocation>
    <subcellularLocation>
        <location evidence="4">Cytoplasm</location>
        <location evidence="4">Perinuclear region</location>
    </subcellularLocation>
    <subcellularLocation>
        <location evidence="3">Early endosome</location>
    </subcellularLocation>
    <subcellularLocation>
        <location evidence="1">Nucleus</location>
    </subcellularLocation>
</comment>
<dbReference type="Gene3D" id="3.80.20.20">
    <property type="entry name" value="Receptor L-domain"/>
    <property type="match status" value="2"/>
</dbReference>
<dbReference type="EMBL" id="BFAA01005772">
    <property type="protein sequence ID" value="GCB67435.1"/>
    <property type="molecule type" value="Genomic_DNA"/>
</dbReference>
<organism evidence="36 37">
    <name type="scientific">Scyliorhinus torazame</name>
    <name type="common">Cloudy catshark</name>
    <name type="synonym">Catulus torazame</name>
    <dbReference type="NCBI Taxonomy" id="75743"/>
    <lineage>
        <taxon>Eukaryota</taxon>
        <taxon>Metazoa</taxon>
        <taxon>Chordata</taxon>
        <taxon>Craniata</taxon>
        <taxon>Vertebrata</taxon>
        <taxon>Chondrichthyes</taxon>
        <taxon>Elasmobranchii</taxon>
        <taxon>Galeomorphii</taxon>
        <taxon>Galeoidea</taxon>
        <taxon>Carcharhiniformes</taxon>
        <taxon>Scyliorhinidae</taxon>
        <taxon>Scyliorhinus</taxon>
    </lineage>
</organism>
<dbReference type="InterPro" id="IPR020635">
    <property type="entry name" value="Tyr_kinase_cat_dom"/>
</dbReference>
<evidence type="ECO:0000313" key="37">
    <source>
        <dbReference type="Proteomes" id="UP000288216"/>
    </source>
</evidence>
<keyword evidence="7" id="KW-0963">Cytoplasm</keyword>
<keyword evidence="15 32" id="KW-0067">ATP-binding</keyword>
<evidence type="ECO:0000256" key="6">
    <source>
        <dbReference type="ARBA" id="ARBA00022475"/>
    </source>
</evidence>
<dbReference type="InterPro" id="IPR009030">
    <property type="entry name" value="Growth_fac_rcpt_cys_sf"/>
</dbReference>
<dbReference type="GO" id="GO:0005634">
    <property type="term" value="C:nucleus"/>
    <property type="evidence" value="ECO:0007669"/>
    <property type="project" value="UniProtKB-SubCell"/>
</dbReference>
<comment type="caution">
    <text evidence="36">The sequence shown here is derived from an EMBL/GenBank/DDBJ whole genome shotgun (WGS) entry which is preliminary data.</text>
</comment>
<dbReference type="FunFam" id="3.30.200.20:FF:000184">
    <property type="entry name" value="Receptor protein-tyrosine kinase"/>
    <property type="match status" value="1"/>
</dbReference>
<dbReference type="SUPFAM" id="SSF57603">
    <property type="entry name" value="FnI-like domain"/>
    <property type="match status" value="1"/>
</dbReference>
<keyword evidence="8" id="KW-0597">Phosphoprotein</keyword>
<keyword evidence="11" id="KW-0732">Signal</keyword>
<dbReference type="Pfam" id="PF23331">
    <property type="entry name" value="VWC2L_C"/>
    <property type="match status" value="1"/>
</dbReference>
<dbReference type="GO" id="GO:0048471">
    <property type="term" value="C:perinuclear region of cytoplasm"/>
    <property type="evidence" value="ECO:0007669"/>
    <property type="project" value="UniProtKB-SubCell"/>
</dbReference>
<keyword evidence="17" id="KW-0805">Transcription regulation</keyword>
<dbReference type="SUPFAM" id="SSF57184">
    <property type="entry name" value="Growth factor receptor domain"/>
    <property type="match status" value="2"/>
</dbReference>
<dbReference type="PANTHER" id="PTHR24416">
    <property type="entry name" value="TYROSINE-PROTEIN KINASE RECEPTOR"/>
    <property type="match status" value="1"/>
</dbReference>
<keyword evidence="10 34" id="KW-0812">Transmembrane</keyword>
<evidence type="ECO:0000256" key="1">
    <source>
        <dbReference type="ARBA" id="ARBA00004123"/>
    </source>
</evidence>
<evidence type="ECO:0000256" key="2">
    <source>
        <dbReference type="ARBA" id="ARBA00004199"/>
    </source>
</evidence>
<dbReference type="GO" id="GO:0005769">
    <property type="term" value="C:early endosome"/>
    <property type="evidence" value="ECO:0007669"/>
    <property type="project" value="UniProtKB-SubCell"/>
</dbReference>
<dbReference type="Pfam" id="PF07714">
    <property type="entry name" value="PK_Tyr_Ser-Thr"/>
    <property type="match status" value="1"/>
</dbReference>
<feature type="transmembrane region" description="Helical" evidence="34">
    <location>
        <begin position="815"/>
        <end position="836"/>
    </location>
</feature>
<dbReference type="InterPro" id="IPR032778">
    <property type="entry name" value="GF_recep_IV"/>
</dbReference>
<name>A0A401P2R4_SCYTO</name>
<evidence type="ECO:0000256" key="26">
    <source>
        <dbReference type="ARBA" id="ARBA00023273"/>
    </source>
</evidence>
<keyword evidence="13" id="KW-0967">Endosome</keyword>
<dbReference type="Pfam" id="PF23334">
    <property type="entry name" value="VWC2L_2nd"/>
    <property type="match status" value="1"/>
</dbReference>
<dbReference type="FunFam" id="1.10.510.10:FF:002828">
    <property type="entry name" value="Receptor tyrosine-protein kinase erbB-2"/>
    <property type="match status" value="1"/>
</dbReference>
<evidence type="ECO:0000256" key="16">
    <source>
        <dbReference type="ARBA" id="ARBA00022989"/>
    </source>
</evidence>
<feature type="compositionally biased region" description="Low complexity" evidence="33">
    <location>
        <begin position="59"/>
        <end position="71"/>
    </location>
</feature>
<dbReference type="InterPro" id="IPR008266">
    <property type="entry name" value="Tyr_kinase_AS"/>
</dbReference>
<evidence type="ECO:0000259" key="35">
    <source>
        <dbReference type="PROSITE" id="PS50011"/>
    </source>
</evidence>
<dbReference type="Proteomes" id="UP000288216">
    <property type="component" value="Unassembled WGS sequence"/>
</dbReference>
<dbReference type="Pfam" id="PF00757">
    <property type="entry name" value="Furin-like"/>
    <property type="match status" value="1"/>
</dbReference>
<sequence length="1509" mass="168551">MERIMPCWGPAWRDSRGGTQALRGQTHEEGPRPCVDRLTRRDSRGGTQALRGETREEGPGPCDEGPGPCDEGFARRNPEPCEERLARRDPGPCEERLARRDPGPREERLARRDPGPRQERLARRDPGPCEERLARRDPGPCEERLARRDPGPREERLARRDPGPREEGLARMDPGPREERPARMDPGPREERPARMDPGPLCPGTDMKLDLSFSLENHYYTLRKQYENCHEVQGNLEITHLTGNRSLSFLQNIQEVQGYVLIAHNEVDYIPLENLRIIRGSQLYKDQFALAVLSNFNPGGTGLRELRMRSLTEILIGNVQISNNPWLCYQETIQWDDIQDKKNRIPFAGPLDTNRTVQCGNCSFACKSRSCWGSGPEYCQILTRTVCATECLTRCKGPDPTDCCHSQCAAGCTGPKDTDCLACYHFSNGGTCRGDCPPLNTYNAHTYQMEPNPEGTYIFGASCVKKCPRNYLANNVGSCTLNCPNDTTEVNRGDEQKCEKCNGPCPKVCNGLGVNSLKGVRAVNSNNIDSFAGCTKIFGSLVFVAETFFGDPVAKTPPLDPRKLQVFGPLTEITGYLYIEAWPWNFTDLNIFENLVVIRGRVLSRGTYALLVQNLQIESLGFRSLKEISNGLVLIHQNPNLCYASSIPWNHLFKEERQEALITANKPQDICEAEGSICYSLCTNSTCWGPGPTNCLSCEKFFRGQECVESCNLYEGGVREYLQELSCIQCHKECLPQNKNLSCSGMGADDCVECVNYKDVADCVEKCPSGSHGHVWKFADENGLCQLCPTNCSHSCTTDDRGCPVEPIHSQVTSVVAGIVGVLLFLVLVILFIVWFKRKKRLKRKHTMLRLLEQRELVEPLTPSGVVPNQAQIRILKETEMKKVKILGSGAFGTVYKGVWMPEDEDVKIPVAIKVLREGTSPKANKEILDEAYIMAGVSSPYVCRLLGICLTSTVQLVTQLMPYGSLLDYIRENKDRIGSQHLLNWCVQIAKGMNYLEDHVRLVHRDLAARNVLVKSSNHVKITDFGLARLLDIDETEYHADGGKVPIKWMALESILHRKFTHQSDVWSYGVTVWELMTFGAKPYDGIPAREIPDLLEKGERLPQPPICTIDVYMIMVKCWMIDSECRPRFRELVTEFTKMARDPPRYVVIQGDEQMVLQSPTDSKFYRTLLEDEDMQDLIDAEEYLSATSVAEVEGQGSEAVQSPSLGHGATQQSAAACVDADAEEPGCRGVTCCPSGEDSVTQRYSSDPTVRVTGEEEDEVDSYISLGSDQTETDYVNQPEETSSPARAGRPELVARSSTGNGPLIPKCPFRNTVENPEYLAHQSLMALLRNVSRLVLLFLTLKHVEISKAASANEILSKGDSDYMLPDYRGKGCIDDNGFVFDVGEREQRLINGFQPSACERCRCEANHEVYCLTAECAPVHCVNPSYEPNQCCPVCKQGPNCFAGNTIIPAGVKVEMDGKSVCFCPYKDGSWEPQQQAICSSHGRRQGHHYGVNEGHQWEWAHGR</sequence>
<keyword evidence="9" id="KW-0808">Transferase</keyword>
<dbReference type="SUPFAM" id="SSF56112">
    <property type="entry name" value="Protein kinase-like (PK-like)"/>
    <property type="match status" value="1"/>
</dbReference>
<evidence type="ECO:0000256" key="33">
    <source>
        <dbReference type="SAM" id="MobiDB-lite"/>
    </source>
</evidence>
<dbReference type="PANTHER" id="PTHR24416:SF137">
    <property type="entry name" value="RECEPTOR TYROSINE-PROTEIN KINASE ERBB-2"/>
    <property type="match status" value="1"/>
</dbReference>
<keyword evidence="37" id="KW-1185">Reference proteome</keyword>
<dbReference type="InterPro" id="IPR011009">
    <property type="entry name" value="Kinase-like_dom_sf"/>
</dbReference>
<evidence type="ECO:0000256" key="8">
    <source>
        <dbReference type="ARBA" id="ARBA00022553"/>
    </source>
</evidence>
<dbReference type="STRING" id="75743.A0A401P2R4"/>
<dbReference type="SMART" id="SM00219">
    <property type="entry name" value="TyrKc"/>
    <property type="match status" value="1"/>
</dbReference>
<evidence type="ECO:0000256" key="32">
    <source>
        <dbReference type="PROSITE-ProRule" id="PRU10141"/>
    </source>
</evidence>
<dbReference type="PROSITE" id="PS00107">
    <property type="entry name" value="PROTEIN_KINASE_ATP"/>
    <property type="match status" value="1"/>
</dbReference>
<keyword evidence="21" id="KW-0010">Activator</keyword>
<keyword evidence="19" id="KW-0829">Tyrosine-protein kinase</keyword>
<dbReference type="Gene3D" id="6.10.250.2930">
    <property type="match status" value="1"/>
</dbReference>
<keyword evidence="22" id="KW-0804">Transcription</keyword>
<dbReference type="Gene3D" id="2.10.220.10">
    <property type="entry name" value="Hormone Receptor, Insulin-like Growth Factor Receptor 1, Chain A, domain 2"/>
    <property type="match status" value="3"/>
</dbReference>
<evidence type="ECO:0000256" key="5">
    <source>
        <dbReference type="ARBA" id="ARBA00011902"/>
    </source>
</evidence>
<evidence type="ECO:0000256" key="13">
    <source>
        <dbReference type="ARBA" id="ARBA00022753"/>
    </source>
</evidence>
<dbReference type="InterPro" id="IPR000719">
    <property type="entry name" value="Prot_kinase_dom"/>
</dbReference>
<evidence type="ECO:0000256" key="20">
    <source>
        <dbReference type="ARBA" id="ARBA00023157"/>
    </source>
</evidence>
<feature type="compositionally biased region" description="Polar residues" evidence="33">
    <location>
        <begin position="1271"/>
        <end position="1288"/>
    </location>
</feature>
<evidence type="ECO:0000256" key="31">
    <source>
        <dbReference type="ARBA" id="ARBA00051243"/>
    </source>
</evidence>
<dbReference type="PROSITE" id="PS50011">
    <property type="entry name" value="PROTEIN_KINASE_DOM"/>
    <property type="match status" value="1"/>
</dbReference>
<dbReference type="Pfam" id="PF14843">
    <property type="entry name" value="GF_recep_IV"/>
    <property type="match status" value="1"/>
</dbReference>
<dbReference type="Gene3D" id="1.10.510.10">
    <property type="entry name" value="Transferase(Phosphotransferase) domain 1"/>
    <property type="match status" value="1"/>
</dbReference>
<evidence type="ECO:0000256" key="15">
    <source>
        <dbReference type="ARBA" id="ARBA00022840"/>
    </source>
</evidence>
<comment type="function">
    <text evidence="27">In the nucleus is involved in transcriptional regulation. Associates with the 5'-TCAAATTC-3' sequence in the PTGS2/COX-2 promoter and activates its transcription. Implicated in transcriptional activation of CDKN1A; the function involves STAT3 and SRC. Involved in the transcription of rRNA genes by RNA Pol I and enhances protein synthesis and cell growth.</text>
</comment>
<protein>
    <recommendedName>
        <fullName evidence="28">Receptor tyrosine-protein kinase erbB-2</fullName>
        <ecNumber evidence="5">2.7.10.1</ecNumber>
    </recommendedName>
    <alternativeName>
        <fullName evidence="29">Proto-oncogene c-ErbB-2</fullName>
    </alternativeName>
    <alternativeName>
        <fullName evidence="30">p185erbB2</fullName>
    </alternativeName>
</protein>
<gene>
    <name evidence="36" type="ORF">scyTo_0012143</name>
</gene>
<evidence type="ECO:0000256" key="24">
    <source>
        <dbReference type="ARBA" id="ARBA00023180"/>
    </source>
</evidence>
<accession>A0A401P2R4</accession>
<dbReference type="GO" id="GO:0032587">
    <property type="term" value="C:ruffle membrane"/>
    <property type="evidence" value="ECO:0007669"/>
    <property type="project" value="UniProtKB-SubCell"/>
</dbReference>
<feature type="compositionally biased region" description="Basic and acidic residues" evidence="33">
    <location>
        <begin position="72"/>
        <end position="195"/>
    </location>
</feature>
<dbReference type="InterPro" id="IPR001245">
    <property type="entry name" value="Ser-Thr/Tyr_kinase_cat_dom"/>
</dbReference>
<dbReference type="GO" id="GO:0043410">
    <property type="term" value="P:positive regulation of MAPK cascade"/>
    <property type="evidence" value="ECO:0007669"/>
    <property type="project" value="TreeGrafter"/>
</dbReference>
<feature type="domain" description="Protein kinase" evidence="35">
    <location>
        <begin position="881"/>
        <end position="1139"/>
    </location>
</feature>
<keyword evidence="6" id="KW-1003">Cell membrane</keyword>
<feature type="compositionally biased region" description="Basic and acidic residues" evidence="33">
    <location>
        <begin position="25"/>
        <end position="44"/>
    </location>
</feature>
<keyword evidence="20" id="KW-1015">Disulfide bond</keyword>
<dbReference type="InterPro" id="IPR006212">
    <property type="entry name" value="Furin_repeat"/>
</dbReference>
<evidence type="ECO:0000313" key="36">
    <source>
        <dbReference type="EMBL" id="GCB67435.1"/>
    </source>
</evidence>
<dbReference type="GO" id="GO:0043066">
    <property type="term" value="P:negative regulation of apoptotic process"/>
    <property type="evidence" value="ECO:0007669"/>
    <property type="project" value="TreeGrafter"/>
</dbReference>
<dbReference type="FunFam" id="2.10.220.10:FF:000009">
    <property type="entry name" value="Receptor protein-tyrosine kinase"/>
    <property type="match status" value="1"/>
</dbReference>
<dbReference type="OrthoDB" id="6219513at2759"/>
<evidence type="ECO:0000256" key="7">
    <source>
        <dbReference type="ARBA" id="ARBA00022490"/>
    </source>
</evidence>
<dbReference type="GO" id="GO:0005524">
    <property type="term" value="F:ATP binding"/>
    <property type="evidence" value="ECO:0007669"/>
    <property type="project" value="UniProtKB-UniRule"/>
</dbReference>
<dbReference type="InterPro" id="IPR017441">
    <property type="entry name" value="Protein_kinase_ATP_BS"/>
</dbReference>
<dbReference type="CDD" id="cd00064">
    <property type="entry name" value="FU"/>
    <property type="match status" value="3"/>
</dbReference>
<evidence type="ECO:0000256" key="17">
    <source>
        <dbReference type="ARBA" id="ARBA00023015"/>
    </source>
</evidence>
<feature type="region of interest" description="Disordered" evidence="33">
    <location>
        <begin position="1"/>
        <end position="205"/>
    </location>
</feature>
<dbReference type="Gene3D" id="3.30.200.20">
    <property type="entry name" value="Phosphorylase Kinase, domain 1"/>
    <property type="match status" value="1"/>
</dbReference>
<keyword evidence="12 32" id="KW-0547">Nucleotide-binding</keyword>
<keyword evidence="24" id="KW-0325">Glycoprotein</keyword>
<keyword evidence="23" id="KW-0675">Receptor</keyword>
<evidence type="ECO:0000256" key="10">
    <source>
        <dbReference type="ARBA" id="ARBA00022692"/>
    </source>
</evidence>
<dbReference type="GO" id="GO:0004714">
    <property type="term" value="F:transmembrane receptor protein tyrosine kinase activity"/>
    <property type="evidence" value="ECO:0007669"/>
    <property type="project" value="UniProtKB-EC"/>
</dbReference>
<evidence type="ECO:0000256" key="22">
    <source>
        <dbReference type="ARBA" id="ARBA00023163"/>
    </source>
</evidence>
<evidence type="ECO:0000256" key="19">
    <source>
        <dbReference type="ARBA" id="ARBA00023137"/>
    </source>
</evidence>
<evidence type="ECO:0000256" key="14">
    <source>
        <dbReference type="ARBA" id="ARBA00022777"/>
    </source>
</evidence>
<dbReference type="InterPro" id="IPR000494">
    <property type="entry name" value="Rcpt_L-dom"/>
</dbReference>
<reference evidence="36 37" key="1">
    <citation type="journal article" date="2018" name="Nat. Ecol. Evol.">
        <title>Shark genomes provide insights into elasmobranch evolution and the origin of vertebrates.</title>
        <authorList>
            <person name="Hara Y"/>
            <person name="Yamaguchi K"/>
            <person name="Onimaru K"/>
            <person name="Kadota M"/>
            <person name="Koyanagi M"/>
            <person name="Keeley SD"/>
            <person name="Tatsumi K"/>
            <person name="Tanaka K"/>
            <person name="Motone F"/>
            <person name="Kageyama Y"/>
            <person name="Nozu R"/>
            <person name="Adachi N"/>
            <person name="Nishimura O"/>
            <person name="Nakagawa R"/>
            <person name="Tanegashima C"/>
            <person name="Kiyatake I"/>
            <person name="Matsumoto R"/>
            <person name="Murakumo K"/>
            <person name="Nishida K"/>
            <person name="Terakita A"/>
            <person name="Kuratani S"/>
            <person name="Sato K"/>
            <person name="Hyodo S Kuraku.S."/>
        </authorList>
    </citation>
    <scope>NUCLEOTIDE SEQUENCE [LARGE SCALE GENOMIC DNA]</scope>
</reference>
<dbReference type="EC" id="2.7.10.1" evidence="5"/>
<dbReference type="InterPro" id="IPR050122">
    <property type="entry name" value="RTK"/>
</dbReference>
<dbReference type="GO" id="GO:0038127">
    <property type="term" value="P:ERBB signaling pathway"/>
    <property type="evidence" value="ECO:0007669"/>
    <property type="project" value="UniProtKB-ARBA"/>
</dbReference>
<evidence type="ECO:0000256" key="3">
    <source>
        <dbReference type="ARBA" id="ARBA00004412"/>
    </source>
</evidence>
<keyword evidence="26" id="KW-0966">Cell projection</keyword>
<evidence type="ECO:0000256" key="21">
    <source>
        <dbReference type="ARBA" id="ARBA00023159"/>
    </source>
</evidence>
<evidence type="ECO:0000256" key="30">
    <source>
        <dbReference type="ARBA" id="ARBA00042465"/>
    </source>
</evidence>
<evidence type="ECO:0000256" key="12">
    <source>
        <dbReference type="ARBA" id="ARBA00022741"/>
    </source>
</evidence>
<feature type="region of interest" description="Disordered" evidence="33">
    <location>
        <begin position="1271"/>
        <end position="1303"/>
    </location>
</feature>
<dbReference type="Pfam" id="PF01030">
    <property type="entry name" value="Recep_L_domain"/>
    <property type="match status" value="2"/>
</dbReference>
<proteinExistence type="predicted"/>